<comment type="catalytic activity">
    <reaction evidence="13">
        <text>L-threonyl-[protein] + ATP = O-phospho-L-threonyl-[protein] + ADP + H(+)</text>
        <dbReference type="Rhea" id="RHEA:46608"/>
        <dbReference type="Rhea" id="RHEA-COMP:11060"/>
        <dbReference type="Rhea" id="RHEA-COMP:11605"/>
        <dbReference type="ChEBI" id="CHEBI:15378"/>
        <dbReference type="ChEBI" id="CHEBI:30013"/>
        <dbReference type="ChEBI" id="CHEBI:30616"/>
        <dbReference type="ChEBI" id="CHEBI:61977"/>
        <dbReference type="ChEBI" id="CHEBI:456216"/>
        <dbReference type="EC" id="2.7.11.1"/>
    </reaction>
</comment>
<dbReference type="Gene3D" id="1.10.238.10">
    <property type="entry name" value="EF-hand"/>
    <property type="match status" value="2"/>
</dbReference>
<dbReference type="GO" id="GO:0005509">
    <property type="term" value="F:calcium ion binding"/>
    <property type="evidence" value="ECO:0007669"/>
    <property type="project" value="InterPro"/>
</dbReference>
<dbReference type="FunFam" id="3.30.200.20:FF:000315">
    <property type="entry name" value="Calcium-dependent protein kinase 3"/>
    <property type="match status" value="1"/>
</dbReference>
<evidence type="ECO:0000256" key="2">
    <source>
        <dbReference type="ARBA" id="ARBA00011245"/>
    </source>
</evidence>
<dbReference type="Pfam" id="PF13499">
    <property type="entry name" value="EF-hand_7"/>
    <property type="match status" value="2"/>
</dbReference>
<dbReference type="InterPro" id="IPR000719">
    <property type="entry name" value="Prot_kinase_dom"/>
</dbReference>
<dbReference type="InterPro" id="IPR011992">
    <property type="entry name" value="EF-hand-dom_pair"/>
</dbReference>
<keyword evidence="5" id="KW-0808">Transferase</keyword>
<evidence type="ECO:0000256" key="12">
    <source>
        <dbReference type="ARBA" id="ARBA00024334"/>
    </source>
</evidence>
<evidence type="ECO:0000313" key="19">
    <source>
        <dbReference type="Proteomes" id="UP001162131"/>
    </source>
</evidence>
<comment type="cofactor">
    <cofactor evidence="1">
        <name>Mg(2+)</name>
        <dbReference type="ChEBI" id="CHEBI:18420"/>
    </cofactor>
</comment>
<keyword evidence="10" id="KW-0106">Calcium</keyword>
<comment type="caution">
    <text evidence="18">The sequence shown here is derived from an EMBL/GenBank/DDBJ whole genome shotgun (WGS) entry which is preliminary data.</text>
</comment>
<dbReference type="Gene3D" id="3.30.200.20">
    <property type="entry name" value="Phosphorylase Kinase, domain 1"/>
    <property type="match status" value="1"/>
</dbReference>
<evidence type="ECO:0000256" key="7">
    <source>
        <dbReference type="ARBA" id="ARBA00022737"/>
    </source>
</evidence>
<evidence type="ECO:0000256" key="3">
    <source>
        <dbReference type="ARBA" id="ARBA00012513"/>
    </source>
</evidence>
<comment type="similarity">
    <text evidence="12">Belongs to the protein kinase superfamily. Ser/Thr protein kinase family. CDPK subfamily.</text>
</comment>
<protein>
    <recommendedName>
        <fullName evidence="3">non-specific serine/threonine protein kinase</fullName>
        <ecNumber evidence="3">2.7.11.1</ecNumber>
    </recommendedName>
</protein>
<feature type="domain" description="EF-hand" evidence="17">
    <location>
        <begin position="326"/>
        <end position="361"/>
    </location>
</feature>
<evidence type="ECO:0000256" key="8">
    <source>
        <dbReference type="ARBA" id="ARBA00022741"/>
    </source>
</evidence>
<dbReference type="PROSITE" id="PS50011">
    <property type="entry name" value="PROTEIN_KINASE_DOM"/>
    <property type="match status" value="1"/>
</dbReference>
<dbReference type="CDD" id="cd00051">
    <property type="entry name" value="EFh"/>
    <property type="match status" value="2"/>
</dbReference>
<feature type="domain" description="EF-hand" evidence="17">
    <location>
        <begin position="365"/>
        <end position="400"/>
    </location>
</feature>
<evidence type="ECO:0000256" key="10">
    <source>
        <dbReference type="ARBA" id="ARBA00022837"/>
    </source>
</evidence>
<dbReference type="SUPFAM" id="SSF56112">
    <property type="entry name" value="Protein kinase-like (PK-like)"/>
    <property type="match status" value="1"/>
</dbReference>
<evidence type="ECO:0000256" key="4">
    <source>
        <dbReference type="ARBA" id="ARBA00022527"/>
    </source>
</evidence>
<name>A0AAU9JER1_9CILI</name>
<dbReference type="PANTHER" id="PTHR24349">
    <property type="entry name" value="SERINE/THREONINE-PROTEIN KINASE"/>
    <property type="match status" value="1"/>
</dbReference>
<evidence type="ECO:0000256" key="13">
    <source>
        <dbReference type="ARBA" id="ARBA00047899"/>
    </source>
</evidence>
<dbReference type="FunFam" id="1.10.238.10:FF:000299">
    <property type="entry name" value="Uncharacterized protein"/>
    <property type="match status" value="1"/>
</dbReference>
<evidence type="ECO:0000256" key="14">
    <source>
        <dbReference type="ARBA" id="ARBA00048679"/>
    </source>
</evidence>
<dbReference type="InterPro" id="IPR017441">
    <property type="entry name" value="Protein_kinase_ATP_BS"/>
</dbReference>
<dbReference type="EC" id="2.7.11.1" evidence="3"/>
<evidence type="ECO:0000256" key="1">
    <source>
        <dbReference type="ARBA" id="ARBA00001946"/>
    </source>
</evidence>
<keyword evidence="6" id="KW-0479">Metal-binding</keyword>
<dbReference type="GO" id="GO:0004674">
    <property type="term" value="F:protein serine/threonine kinase activity"/>
    <property type="evidence" value="ECO:0007669"/>
    <property type="project" value="UniProtKB-KW"/>
</dbReference>
<dbReference type="InterPro" id="IPR011009">
    <property type="entry name" value="Kinase-like_dom_sf"/>
</dbReference>
<dbReference type="Pfam" id="PF00069">
    <property type="entry name" value="Pkinase"/>
    <property type="match status" value="1"/>
</dbReference>
<dbReference type="FunFam" id="1.10.510.10:FF:000571">
    <property type="entry name" value="Maternal embryonic leucine zipper kinase"/>
    <property type="match status" value="1"/>
</dbReference>
<dbReference type="InterPro" id="IPR002048">
    <property type="entry name" value="EF_hand_dom"/>
</dbReference>
<dbReference type="Gene3D" id="1.10.510.10">
    <property type="entry name" value="Transferase(Phosphotransferase) domain 1"/>
    <property type="match status" value="1"/>
</dbReference>
<dbReference type="PROSITE" id="PS00018">
    <property type="entry name" value="EF_HAND_1"/>
    <property type="match status" value="4"/>
</dbReference>
<keyword evidence="4" id="KW-0723">Serine/threonine-protein kinase</keyword>
<reference evidence="18" key="1">
    <citation type="submission" date="2021-09" db="EMBL/GenBank/DDBJ databases">
        <authorList>
            <consortium name="AG Swart"/>
            <person name="Singh M."/>
            <person name="Singh A."/>
            <person name="Seah K."/>
            <person name="Emmerich C."/>
        </authorList>
    </citation>
    <scope>NUCLEOTIDE SEQUENCE</scope>
    <source>
        <strain evidence="18">ATCC30299</strain>
    </source>
</reference>
<evidence type="ECO:0000256" key="6">
    <source>
        <dbReference type="ARBA" id="ARBA00022723"/>
    </source>
</evidence>
<keyword evidence="9" id="KW-0418">Kinase</keyword>
<dbReference type="PROSITE" id="PS00107">
    <property type="entry name" value="PROTEIN_KINASE_ATP"/>
    <property type="match status" value="1"/>
</dbReference>
<feature type="domain" description="EF-hand" evidence="17">
    <location>
        <begin position="438"/>
        <end position="470"/>
    </location>
</feature>
<dbReference type="InterPro" id="IPR050205">
    <property type="entry name" value="CDPK_Ser/Thr_kinases"/>
</dbReference>
<feature type="domain" description="Protein kinase" evidence="16">
    <location>
        <begin position="23"/>
        <end position="281"/>
    </location>
</feature>
<evidence type="ECO:0000313" key="18">
    <source>
        <dbReference type="EMBL" id="CAG9322054.1"/>
    </source>
</evidence>
<keyword evidence="8 15" id="KW-0547">Nucleotide-binding</keyword>
<dbReference type="GO" id="GO:0005524">
    <property type="term" value="F:ATP binding"/>
    <property type="evidence" value="ECO:0007669"/>
    <property type="project" value="UniProtKB-UniRule"/>
</dbReference>
<comment type="subunit">
    <text evidence="2">Monomer.</text>
</comment>
<evidence type="ECO:0000259" key="16">
    <source>
        <dbReference type="PROSITE" id="PS50011"/>
    </source>
</evidence>
<proteinExistence type="inferred from homology"/>
<organism evidence="18 19">
    <name type="scientific">Blepharisma stoltei</name>
    <dbReference type="NCBI Taxonomy" id="1481888"/>
    <lineage>
        <taxon>Eukaryota</taxon>
        <taxon>Sar</taxon>
        <taxon>Alveolata</taxon>
        <taxon>Ciliophora</taxon>
        <taxon>Postciliodesmatophora</taxon>
        <taxon>Heterotrichea</taxon>
        <taxon>Heterotrichida</taxon>
        <taxon>Blepharismidae</taxon>
        <taxon>Blepharisma</taxon>
    </lineage>
</organism>
<sequence length="470" mass="52887">MQGLRIAQGDFVVEQNGKITDNYTLGSLLGRGDYSSVRLCTHKATGLKRAVKILPRSRMANEEISACLNEVSILRALDHPNIIRIYECYQGDKNYNLITELCTGGELYEKIISSSHFSEAVAAGYMIQLLSALAHCHERGVVHRQLRPEKLLLDTSDQDAFLKLVGFESARFLNHGDTLFEGVAKSYYIAPEVINRNYNEKSDLWSAGVILYILLTGSPPFRESSRGSETYEQKILKGEYTFPSPDWDSISAEAKDLITKLLTVEVDKRLSAREALEHPWFSNANREPINSEVARSIFSNLQSFRAERLLEKAAYTFIASQLSTKREKEEMIEVFKSLDSDNSGTLSRSELIEGYQRLFGDTTEDVEAEVDRIMQQVDTNQSGEIDYSEFIAATIQKSQLLSRERLEAAFKAFDLDGNGTISADELKTILGKNQDCNDSVWQSIISEVDQNGDGVIDFGEFTEMMLKHTN</sequence>
<accession>A0AAU9JER1</accession>
<keyword evidence="19" id="KW-1185">Reference proteome</keyword>
<feature type="domain" description="EF-hand" evidence="17">
    <location>
        <begin position="401"/>
        <end position="436"/>
    </location>
</feature>
<dbReference type="Proteomes" id="UP001162131">
    <property type="component" value="Unassembled WGS sequence"/>
</dbReference>
<keyword evidence="7" id="KW-0677">Repeat</keyword>
<evidence type="ECO:0000256" key="11">
    <source>
        <dbReference type="ARBA" id="ARBA00022840"/>
    </source>
</evidence>
<dbReference type="AlphaFoldDB" id="A0AAU9JER1"/>
<comment type="catalytic activity">
    <reaction evidence="14">
        <text>L-seryl-[protein] + ATP = O-phospho-L-seryl-[protein] + ADP + H(+)</text>
        <dbReference type="Rhea" id="RHEA:17989"/>
        <dbReference type="Rhea" id="RHEA-COMP:9863"/>
        <dbReference type="Rhea" id="RHEA-COMP:11604"/>
        <dbReference type="ChEBI" id="CHEBI:15378"/>
        <dbReference type="ChEBI" id="CHEBI:29999"/>
        <dbReference type="ChEBI" id="CHEBI:30616"/>
        <dbReference type="ChEBI" id="CHEBI:83421"/>
        <dbReference type="ChEBI" id="CHEBI:456216"/>
        <dbReference type="EC" id="2.7.11.1"/>
    </reaction>
</comment>
<dbReference type="CDD" id="cd05117">
    <property type="entry name" value="STKc_CAMK"/>
    <property type="match status" value="1"/>
</dbReference>
<evidence type="ECO:0000256" key="15">
    <source>
        <dbReference type="PROSITE-ProRule" id="PRU10141"/>
    </source>
</evidence>
<dbReference type="SMART" id="SM00054">
    <property type="entry name" value="EFh"/>
    <property type="match status" value="4"/>
</dbReference>
<dbReference type="SUPFAM" id="SSF47473">
    <property type="entry name" value="EF-hand"/>
    <property type="match status" value="1"/>
</dbReference>
<evidence type="ECO:0000256" key="5">
    <source>
        <dbReference type="ARBA" id="ARBA00022679"/>
    </source>
</evidence>
<evidence type="ECO:0000259" key="17">
    <source>
        <dbReference type="PROSITE" id="PS50222"/>
    </source>
</evidence>
<dbReference type="EMBL" id="CAJZBQ010000030">
    <property type="protein sequence ID" value="CAG9322054.1"/>
    <property type="molecule type" value="Genomic_DNA"/>
</dbReference>
<feature type="binding site" evidence="15">
    <location>
        <position position="52"/>
    </location>
    <ligand>
        <name>ATP</name>
        <dbReference type="ChEBI" id="CHEBI:30616"/>
    </ligand>
</feature>
<dbReference type="PROSITE" id="PS50222">
    <property type="entry name" value="EF_HAND_2"/>
    <property type="match status" value="4"/>
</dbReference>
<gene>
    <name evidence="18" type="ORF">BSTOLATCC_MIC30436</name>
</gene>
<dbReference type="InterPro" id="IPR018247">
    <property type="entry name" value="EF_Hand_1_Ca_BS"/>
</dbReference>
<keyword evidence="11 15" id="KW-0067">ATP-binding</keyword>
<evidence type="ECO:0000256" key="9">
    <source>
        <dbReference type="ARBA" id="ARBA00022777"/>
    </source>
</evidence>